<organism evidence="1 2">
    <name type="scientific">Prosthecobacter fluviatilis</name>
    <dbReference type="NCBI Taxonomy" id="445931"/>
    <lineage>
        <taxon>Bacteria</taxon>
        <taxon>Pseudomonadati</taxon>
        <taxon>Verrucomicrobiota</taxon>
        <taxon>Verrucomicrobiia</taxon>
        <taxon>Verrucomicrobiales</taxon>
        <taxon>Verrucomicrobiaceae</taxon>
        <taxon>Prosthecobacter</taxon>
    </lineage>
</organism>
<proteinExistence type="predicted"/>
<reference evidence="2" key="1">
    <citation type="journal article" date="2019" name="Int. J. Syst. Evol. Microbiol.">
        <title>The Global Catalogue of Microorganisms (GCM) 10K type strain sequencing project: providing services to taxonomists for standard genome sequencing and annotation.</title>
        <authorList>
            <consortium name="The Broad Institute Genomics Platform"/>
            <consortium name="The Broad Institute Genome Sequencing Center for Infectious Disease"/>
            <person name="Wu L."/>
            <person name="Ma J."/>
        </authorList>
    </citation>
    <scope>NUCLEOTIDE SEQUENCE [LARGE SCALE GENOMIC DNA]</scope>
    <source>
        <strain evidence="2">CGMCC 4.1469</strain>
    </source>
</reference>
<dbReference type="RefSeq" id="WP_377172049.1">
    <property type="nucleotide sequence ID" value="NZ_JBHSMQ010000016.1"/>
</dbReference>
<gene>
    <name evidence="1" type="ORF">ACFQDI_24615</name>
</gene>
<evidence type="ECO:0000313" key="2">
    <source>
        <dbReference type="Proteomes" id="UP001596052"/>
    </source>
</evidence>
<name>A0ABW0KZN8_9BACT</name>
<dbReference type="EMBL" id="JBHSMQ010000016">
    <property type="protein sequence ID" value="MFC5458076.1"/>
    <property type="molecule type" value="Genomic_DNA"/>
</dbReference>
<keyword evidence="2" id="KW-1185">Reference proteome</keyword>
<sequence length="343" mass="40585">MNEITKRKNFITVTDELISYLDQFGRCYSLPTHYDELRNFSESYPLFDKEGNATYWSSVLYPRELQQELYPKLTSIYSLLRTGDFHAVPHLYVERVDYCEFGNSRPFRVRVVNQYNDNYDHFYVKTADASRVYGLELEHLLSPNRINYLMHRGGTLVEEHIAGVPGDAFIRDYLGRPDFNGVRLAKEFVKFSERCFIRLLGDMRSYNYVVDMTPDFEEVQYRVRAIDFDQQSYEGRKSLYLPQFFKENNPVVQLCSSCLNFPTMKQYQEEERSLISRRYLSEHQRITSLLHCMKNNAVEPFEKVVQLRSELGQYHSSHAFDTCKSMGEIVERNLDLMLGRHLE</sequence>
<dbReference type="Proteomes" id="UP001596052">
    <property type="component" value="Unassembled WGS sequence"/>
</dbReference>
<protein>
    <submittedName>
        <fullName evidence="1">Uncharacterized protein</fullName>
    </submittedName>
</protein>
<comment type="caution">
    <text evidence="1">The sequence shown here is derived from an EMBL/GenBank/DDBJ whole genome shotgun (WGS) entry which is preliminary data.</text>
</comment>
<evidence type="ECO:0000313" key="1">
    <source>
        <dbReference type="EMBL" id="MFC5458076.1"/>
    </source>
</evidence>
<accession>A0ABW0KZN8</accession>